<gene>
    <name evidence="1" type="ORF">B9G39_01860</name>
</gene>
<evidence type="ECO:0000313" key="2">
    <source>
        <dbReference type="Proteomes" id="UP000257039"/>
    </source>
</evidence>
<comment type="caution">
    <text evidence="1">The sequence shown here is derived from an EMBL/GenBank/DDBJ whole genome shotgun (WGS) entry which is preliminary data.</text>
</comment>
<evidence type="ECO:0000313" key="1">
    <source>
        <dbReference type="EMBL" id="RDH42288.1"/>
    </source>
</evidence>
<reference evidence="1 2" key="1">
    <citation type="submission" date="2017-04" db="EMBL/GenBank/DDBJ databases">
        <title>Draft genome sequence of Zooshikella ganghwensis VG4 isolated from Red Sea sediments.</title>
        <authorList>
            <person name="Rehman Z."/>
            <person name="Alam I."/>
            <person name="Kamau A."/>
            <person name="Bajic V."/>
            <person name="Leiknes T."/>
        </authorList>
    </citation>
    <scope>NUCLEOTIDE SEQUENCE [LARGE SCALE GENOMIC DNA]</scope>
    <source>
        <strain evidence="1 2">VG4</strain>
    </source>
</reference>
<protein>
    <submittedName>
        <fullName evidence="1">Phage tail protein I</fullName>
    </submittedName>
</protein>
<dbReference type="RefSeq" id="WP_094785814.1">
    <property type="nucleotide sequence ID" value="NZ_NDXW01000001.1"/>
</dbReference>
<keyword evidence="2" id="KW-1185">Reference proteome</keyword>
<sequence>MKQENDIEDKLIPVNGTALENKIEAILKRAEEIDISFNELWNPDKCPTEYLPWLAWALSVDKWDNTWDERTKKNVIKESISVHRQKGTIGALKKALAATDVDIQIEEWFDYEEESERKPGTFRANVYSRSRGISESEYSNIKDIIEQTKNARSQYDLRIYLANKSTTPYIGVASQSGNTTTVYPFIVKNIEETTSCFIGCGYQSVNTITIYPKNSIAISD</sequence>
<proteinExistence type="predicted"/>
<dbReference type="EMBL" id="NDXW01000001">
    <property type="protein sequence ID" value="RDH42288.1"/>
    <property type="molecule type" value="Genomic_DNA"/>
</dbReference>
<dbReference type="Pfam" id="PF09684">
    <property type="entry name" value="Tail_P2_I"/>
    <property type="match status" value="1"/>
</dbReference>
<dbReference type="Proteomes" id="UP000257039">
    <property type="component" value="Unassembled WGS sequence"/>
</dbReference>
<name>A0A4P9VGK8_9GAMM</name>
<accession>A0A4P9VGK8</accession>
<dbReference type="NCBIfam" id="TIGR01634">
    <property type="entry name" value="tail_P2_I"/>
    <property type="match status" value="1"/>
</dbReference>
<dbReference type="AlphaFoldDB" id="A0A4P9VGK8"/>
<dbReference type="InterPro" id="IPR006521">
    <property type="entry name" value="Tail_protein_I"/>
</dbReference>
<organism evidence="1 2">
    <name type="scientific">Zooshikella ganghwensis</name>
    <dbReference type="NCBI Taxonomy" id="202772"/>
    <lineage>
        <taxon>Bacteria</taxon>
        <taxon>Pseudomonadati</taxon>
        <taxon>Pseudomonadota</taxon>
        <taxon>Gammaproteobacteria</taxon>
        <taxon>Oceanospirillales</taxon>
        <taxon>Zooshikellaceae</taxon>
        <taxon>Zooshikella</taxon>
    </lineage>
</organism>